<evidence type="ECO:0000313" key="15">
    <source>
        <dbReference type="EMBL" id="AET63647.1"/>
    </source>
</evidence>
<keyword evidence="6 12" id="KW-0173">Coenzyme A biosynthesis</keyword>
<dbReference type="RefSeq" id="WP_014585832.1">
    <property type="nucleotide sequence ID" value="NC_017527.1"/>
</dbReference>
<comment type="similarity">
    <text evidence="2 12">Belongs to the ketopantoate reductase family.</text>
</comment>
<dbReference type="GO" id="GO:0015940">
    <property type="term" value="P:pantothenate biosynthetic process"/>
    <property type="evidence" value="ECO:0007669"/>
    <property type="project" value="InterPro"/>
</dbReference>
<dbReference type="GO" id="GO:0008677">
    <property type="term" value="F:2-dehydropantoate 2-reductase activity"/>
    <property type="evidence" value="ECO:0007669"/>
    <property type="project" value="UniProtKB-EC"/>
</dbReference>
<dbReference type="OrthoDB" id="201845at2157"/>
<dbReference type="AlphaFoldDB" id="G7WLQ4"/>
<dbReference type="InterPro" id="IPR051402">
    <property type="entry name" value="KPR-Related"/>
</dbReference>
<gene>
    <name evidence="15" type="ordered locus">Mhar_0257</name>
</gene>
<comment type="catalytic activity">
    <reaction evidence="9">
        <text>(R)-pantoate + NADP(+) = 2-dehydropantoate + NADPH + H(+)</text>
        <dbReference type="Rhea" id="RHEA:16233"/>
        <dbReference type="ChEBI" id="CHEBI:11561"/>
        <dbReference type="ChEBI" id="CHEBI:15378"/>
        <dbReference type="ChEBI" id="CHEBI:15980"/>
        <dbReference type="ChEBI" id="CHEBI:57783"/>
        <dbReference type="ChEBI" id="CHEBI:58349"/>
        <dbReference type="EC" id="1.1.1.169"/>
    </reaction>
    <physiologicalReaction direction="right-to-left" evidence="9">
        <dbReference type="Rhea" id="RHEA:16235"/>
    </physiologicalReaction>
</comment>
<evidence type="ECO:0000256" key="5">
    <source>
        <dbReference type="ARBA" id="ARBA00022857"/>
    </source>
</evidence>
<evidence type="ECO:0000259" key="14">
    <source>
        <dbReference type="Pfam" id="PF08546"/>
    </source>
</evidence>
<evidence type="ECO:0000256" key="6">
    <source>
        <dbReference type="ARBA" id="ARBA00022993"/>
    </source>
</evidence>
<proteinExistence type="inferred from homology"/>
<evidence type="ECO:0000256" key="8">
    <source>
        <dbReference type="ARBA" id="ARBA00032024"/>
    </source>
</evidence>
<evidence type="ECO:0000256" key="2">
    <source>
        <dbReference type="ARBA" id="ARBA00007870"/>
    </source>
</evidence>
<comment type="catalytic activity">
    <reaction evidence="10">
        <text>(R)-pantoate + NAD(+) = 2-dehydropantoate + NADH + H(+)</text>
        <dbReference type="Rhea" id="RHEA:61292"/>
        <dbReference type="ChEBI" id="CHEBI:11561"/>
        <dbReference type="ChEBI" id="CHEBI:15378"/>
        <dbReference type="ChEBI" id="CHEBI:15980"/>
        <dbReference type="ChEBI" id="CHEBI:57540"/>
        <dbReference type="ChEBI" id="CHEBI:57945"/>
    </reaction>
    <physiologicalReaction direction="right-to-left" evidence="10">
        <dbReference type="Rhea" id="RHEA:61294"/>
    </physiologicalReaction>
</comment>
<evidence type="ECO:0000256" key="3">
    <source>
        <dbReference type="ARBA" id="ARBA00013014"/>
    </source>
</evidence>
<evidence type="ECO:0000256" key="9">
    <source>
        <dbReference type="ARBA" id="ARBA00047506"/>
    </source>
</evidence>
<dbReference type="GO" id="GO:0015937">
    <property type="term" value="P:coenzyme A biosynthetic process"/>
    <property type="evidence" value="ECO:0007669"/>
    <property type="project" value="UniProtKB-UniPathway"/>
</dbReference>
<dbReference type="EC" id="1.1.1.169" evidence="3 12"/>
<dbReference type="EMBL" id="CP003117">
    <property type="protein sequence ID" value="AET63647.1"/>
    <property type="molecule type" value="Genomic_DNA"/>
</dbReference>
<evidence type="ECO:0000256" key="1">
    <source>
        <dbReference type="ARBA" id="ARBA00004724"/>
    </source>
</evidence>
<dbReference type="InterPro" id="IPR008927">
    <property type="entry name" value="6-PGluconate_DH-like_C_sf"/>
</dbReference>
<dbReference type="GeneID" id="12509426"/>
<dbReference type="Gene3D" id="3.40.50.720">
    <property type="entry name" value="NAD(P)-binding Rossmann-like Domain"/>
    <property type="match status" value="1"/>
</dbReference>
<dbReference type="PATRIC" id="fig|1110509.7.peg.294"/>
<evidence type="ECO:0000256" key="11">
    <source>
        <dbReference type="ARBA" id="ARBA00056765"/>
    </source>
</evidence>
<dbReference type="KEGG" id="mhi:Mhar_0257"/>
<comment type="function">
    <text evidence="12">Catalyzes the NADPH-dependent reduction of ketopantoate into pantoic acid.</text>
</comment>
<feature type="domain" description="Ketopantoate reductase N-terminal" evidence="13">
    <location>
        <begin position="4"/>
        <end position="175"/>
    </location>
</feature>
<dbReference type="STRING" id="1110509.Mhar_0257"/>
<dbReference type="InterPro" id="IPR003710">
    <property type="entry name" value="ApbA"/>
</dbReference>
<evidence type="ECO:0000313" key="16">
    <source>
        <dbReference type="Proteomes" id="UP000005877"/>
    </source>
</evidence>
<evidence type="ECO:0000256" key="7">
    <source>
        <dbReference type="ARBA" id="ARBA00023002"/>
    </source>
</evidence>
<dbReference type="PROSITE" id="PS51257">
    <property type="entry name" value="PROKAR_LIPOPROTEIN"/>
    <property type="match status" value="1"/>
</dbReference>
<dbReference type="InterPro" id="IPR013332">
    <property type="entry name" value="KPR_N"/>
</dbReference>
<dbReference type="SUPFAM" id="SSF51735">
    <property type="entry name" value="NAD(P)-binding Rossmann-fold domains"/>
    <property type="match status" value="1"/>
</dbReference>
<dbReference type="Gene3D" id="1.10.1040.10">
    <property type="entry name" value="N-(1-d-carboxylethyl)-l-norvaline Dehydrogenase, domain 2"/>
    <property type="match status" value="1"/>
</dbReference>
<feature type="domain" description="Ketopantoate reductase C-terminal" evidence="14">
    <location>
        <begin position="206"/>
        <end position="331"/>
    </location>
</feature>
<dbReference type="UniPathway" id="UPA00241"/>
<name>G7WLQ4_METH6</name>
<comment type="pathway">
    <text evidence="1 12">Cofactor biosynthesis; coenzyme A biosynthesis.</text>
</comment>
<comment type="function">
    <text evidence="11">Catalyzes the NAD(P)H-dependent reduction of ketopantoate into pantoic acid.</text>
</comment>
<reference evidence="15 16" key="1">
    <citation type="journal article" date="2012" name="PLoS ONE">
        <title>The genome characteristics and predicted function of methyl-group oxidation pathway in the obligate aceticlastic methanogens, Methanosaeta spp.</title>
        <authorList>
            <person name="Zhu J."/>
            <person name="Zheng H."/>
            <person name="Ai G."/>
            <person name="Zhang G."/>
            <person name="Liu D."/>
            <person name="Liu X."/>
            <person name="Dong X."/>
        </authorList>
    </citation>
    <scope>NUCLEOTIDE SEQUENCE [LARGE SCALE GENOMIC DNA]</scope>
    <source>
        <strain evidence="15 16">6Ac</strain>
    </source>
</reference>
<dbReference type="InterPro" id="IPR036291">
    <property type="entry name" value="NAD(P)-bd_dom_sf"/>
</dbReference>
<dbReference type="Pfam" id="PF02558">
    <property type="entry name" value="ApbA"/>
    <property type="match status" value="1"/>
</dbReference>
<keyword evidence="16" id="KW-1185">Reference proteome</keyword>
<dbReference type="HOGENOM" id="CLU_031468_0_0_2"/>
<keyword evidence="5 12" id="KW-0521">NADP</keyword>
<evidence type="ECO:0000256" key="12">
    <source>
        <dbReference type="RuleBase" id="RU362068"/>
    </source>
</evidence>
<dbReference type="InterPro" id="IPR013328">
    <property type="entry name" value="6PGD_dom2"/>
</dbReference>
<keyword evidence="7 12" id="KW-0560">Oxidoreductase</keyword>
<organism evidence="15 16">
    <name type="scientific">Methanothrix harundinacea (strain 6Ac)</name>
    <name type="common">Methanosaeta harundinacea</name>
    <dbReference type="NCBI Taxonomy" id="1110509"/>
    <lineage>
        <taxon>Archaea</taxon>
        <taxon>Methanobacteriati</taxon>
        <taxon>Methanobacteriota</taxon>
        <taxon>Stenosarchaea group</taxon>
        <taxon>Methanomicrobia</taxon>
        <taxon>Methanotrichales</taxon>
        <taxon>Methanotrichaceae</taxon>
        <taxon>Methanothrix</taxon>
    </lineage>
</organism>
<evidence type="ECO:0000256" key="10">
    <source>
        <dbReference type="ARBA" id="ARBA00048196"/>
    </source>
</evidence>
<dbReference type="GO" id="GO:0005737">
    <property type="term" value="C:cytoplasm"/>
    <property type="evidence" value="ECO:0007669"/>
    <property type="project" value="TreeGrafter"/>
</dbReference>
<dbReference type="FunFam" id="1.10.1040.10:FF:000017">
    <property type="entry name" value="2-dehydropantoate 2-reductase"/>
    <property type="match status" value="1"/>
</dbReference>
<evidence type="ECO:0000256" key="4">
    <source>
        <dbReference type="ARBA" id="ARBA00019465"/>
    </source>
</evidence>
<dbReference type="PANTHER" id="PTHR21708">
    <property type="entry name" value="PROBABLE 2-DEHYDROPANTOATE 2-REDUCTASE"/>
    <property type="match status" value="1"/>
</dbReference>
<accession>G7WLQ4</accession>
<evidence type="ECO:0000259" key="13">
    <source>
        <dbReference type="Pfam" id="PF02558"/>
    </source>
</evidence>
<dbReference type="InterPro" id="IPR013752">
    <property type="entry name" value="KPA_reductase"/>
</dbReference>
<dbReference type="Proteomes" id="UP000005877">
    <property type="component" value="Chromosome"/>
</dbReference>
<dbReference type="PANTHER" id="PTHR21708:SF26">
    <property type="entry name" value="2-DEHYDROPANTOATE 2-REDUCTASE"/>
    <property type="match status" value="1"/>
</dbReference>
<dbReference type="Pfam" id="PF08546">
    <property type="entry name" value="ApbA_C"/>
    <property type="match status" value="1"/>
</dbReference>
<sequence>MKALIYGGGAVGLGIASCLILSGAKVDIIAREGTVSALRKGGLARTGIFGSVEVGPEGFGAFASLDELLRLGGRRLQDGGLNRDRDFGCDYDYVLICTKSHGSPAAAADLSRHRKILGDGGKIVLFQNGWGNAEIFAEHFPKDQIYSARVITGFSRPENNVVEVTVHADSIHLGSLFGSDLAPMAPLGEAITTGGIPAEVVPEVGKDLWAKMLYNCALNPLGAIFGVPYGDLAEVSASREIMEALIGEIFAVMEAAGYRTHWSTPDEYRAVFYEKLLPPTARHESSTLQDIRAKKSTEIEALSGAVVRLGEEVGVPTPTNATLYRMVKFMEARNLSAGYGNGS</sequence>
<protein>
    <recommendedName>
        <fullName evidence="4 12">2-dehydropantoate 2-reductase</fullName>
        <ecNumber evidence="3 12">1.1.1.169</ecNumber>
    </recommendedName>
    <alternativeName>
        <fullName evidence="8 12">Ketopantoate reductase</fullName>
    </alternativeName>
</protein>
<dbReference type="NCBIfam" id="TIGR00745">
    <property type="entry name" value="apbA_panE"/>
    <property type="match status" value="1"/>
</dbReference>
<dbReference type="SUPFAM" id="SSF48179">
    <property type="entry name" value="6-phosphogluconate dehydrogenase C-terminal domain-like"/>
    <property type="match status" value="1"/>
</dbReference>